<evidence type="ECO:0000256" key="3">
    <source>
        <dbReference type="ARBA" id="ARBA00022801"/>
    </source>
</evidence>
<accession>A0ABX0MBP2</accession>
<keyword evidence="5" id="KW-0067">ATP-binding</keyword>
<dbReference type="InterPro" id="IPR014001">
    <property type="entry name" value="Helicase_ATP-bd"/>
</dbReference>
<evidence type="ECO:0000256" key="2">
    <source>
        <dbReference type="ARBA" id="ARBA00022741"/>
    </source>
</evidence>
<proteinExistence type="inferred from homology"/>
<dbReference type="EMBL" id="VVIW01000035">
    <property type="protein sequence ID" value="NHZ44609.1"/>
    <property type="molecule type" value="Genomic_DNA"/>
</dbReference>
<keyword evidence="4 12" id="KW-0347">Helicase</keyword>
<dbReference type="SMART" id="SM00487">
    <property type="entry name" value="DEXDc"/>
    <property type="match status" value="1"/>
</dbReference>
<dbReference type="InterPro" id="IPR004589">
    <property type="entry name" value="DNA_helicase_ATP-dep_RecQ"/>
</dbReference>
<dbReference type="NCBIfam" id="TIGR00614">
    <property type="entry name" value="recQ_fam"/>
    <property type="match status" value="1"/>
</dbReference>
<comment type="catalytic activity">
    <reaction evidence="8">
        <text>Couples ATP hydrolysis with the unwinding of duplex DNA by translocating in the 3'-5' direction.</text>
        <dbReference type="EC" id="5.6.2.4"/>
    </reaction>
</comment>
<feature type="domain" description="Helicase ATP-binding" evidence="10">
    <location>
        <begin position="456"/>
        <end position="635"/>
    </location>
</feature>
<evidence type="ECO:0000256" key="1">
    <source>
        <dbReference type="ARBA" id="ARBA00005446"/>
    </source>
</evidence>
<dbReference type="PROSITE" id="PS51194">
    <property type="entry name" value="HELICASE_CTER"/>
    <property type="match status" value="1"/>
</dbReference>
<dbReference type="InterPro" id="IPR027417">
    <property type="entry name" value="P-loop_NTPase"/>
</dbReference>
<dbReference type="SMART" id="SM00490">
    <property type="entry name" value="HELICc"/>
    <property type="match status" value="1"/>
</dbReference>
<dbReference type="InterPro" id="IPR007569">
    <property type="entry name" value="DUF559"/>
</dbReference>
<dbReference type="GO" id="GO:0016787">
    <property type="term" value="F:hydrolase activity"/>
    <property type="evidence" value="ECO:0007669"/>
    <property type="project" value="UniProtKB-KW"/>
</dbReference>
<dbReference type="PANTHER" id="PTHR13710:SF105">
    <property type="entry name" value="ATP-DEPENDENT DNA HELICASE Q1"/>
    <property type="match status" value="1"/>
</dbReference>
<keyword evidence="3 12" id="KW-0378">Hydrolase</keyword>
<dbReference type="Proteomes" id="UP000819052">
    <property type="component" value="Unassembled WGS sequence"/>
</dbReference>
<reference evidence="12 13" key="1">
    <citation type="submission" date="2019-09" db="EMBL/GenBank/DDBJ databases">
        <title>Taxonomy of Antarctic Massilia spp.: description of Massilia rubra sp. nov., Massilia aquatica sp. nov., Massilia mucilaginosa sp. nov., Massilia frigida sp. nov. isolated from streams, lakes and regoliths.</title>
        <authorList>
            <person name="Holochova P."/>
            <person name="Sedlacek I."/>
            <person name="Kralova S."/>
            <person name="Maslanova I."/>
            <person name="Busse H.-J."/>
            <person name="Stankova E."/>
            <person name="Vrbovska V."/>
            <person name="Kovarovic V."/>
            <person name="Bartak M."/>
            <person name="Svec P."/>
            <person name="Pantucek R."/>
        </authorList>
    </citation>
    <scope>NUCLEOTIDE SEQUENCE [LARGE SCALE GENOMIC DNA]</scope>
    <source>
        <strain evidence="12 13">CCM 8693</strain>
    </source>
</reference>
<comment type="similarity">
    <text evidence="1">Belongs to the helicase family. RecQ subfamily.</text>
</comment>
<dbReference type="SUPFAM" id="SSF52540">
    <property type="entry name" value="P-loop containing nucleoside triphosphate hydrolases"/>
    <property type="match status" value="1"/>
</dbReference>
<evidence type="ECO:0000256" key="9">
    <source>
        <dbReference type="ARBA" id="ARBA00034808"/>
    </source>
</evidence>
<dbReference type="EC" id="5.6.2.4" evidence="9"/>
<dbReference type="InterPro" id="IPR001650">
    <property type="entry name" value="Helicase_C-like"/>
</dbReference>
<dbReference type="Gene3D" id="3.40.960.10">
    <property type="entry name" value="VSR Endonuclease"/>
    <property type="match status" value="1"/>
</dbReference>
<dbReference type="Gene3D" id="3.40.50.300">
    <property type="entry name" value="P-loop containing nucleotide triphosphate hydrolases"/>
    <property type="match status" value="2"/>
</dbReference>
<gene>
    <name evidence="12" type="ORF">F1609_31295</name>
</gene>
<protein>
    <recommendedName>
        <fullName evidence="9">DNA 3'-5' helicase</fullName>
        <ecNumber evidence="9">5.6.2.4</ecNumber>
    </recommendedName>
</protein>
<organism evidence="12 13">
    <name type="scientific">Massilia aquatica</name>
    <dbReference type="NCBI Taxonomy" id="2609000"/>
    <lineage>
        <taxon>Bacteria</taxon>
        <taxon>Pseudomonadati</taxon>
        <taxon>Pseudomonadota</taxon>
        <taxon>Betaproteobacteria</taxon>
        <taxon>Burkholderiales</taxon>
        <taxon>Oxalobacteraceae</taxon>
        <taxon>Telluria group</taxon>
        <taxon>Massilia</taxon>
    </lineage>
</organism>
<evidence type="ECO:0000313" key="13">
    <source>
        <dbReference type="Proteomes" id="UP000819052"/>
    </source>
</evidence>
<evidence type="ECO:0000313" key="12">
    <source>
        <dbReference type="EMBL" id="NHZ44609.1"/>
    </source>
</evidence>
<dbReference type="Pfam" id="PF00270">
    <property type="entry name" value="DEAD"/>
    <property type="match status" value="1"/>
</dbReference>
<dbReference type="PANTHER" id="PTHR13710">
    <property type="entry name" value="DNA HELICASE RECQ FAMILY MEMBER"/>
    <property type="match status" value="1"/>
</dbReference>
<dbReference type="PROSITE" id="PS51192">
    <property type="entry name" value="HELICASE_ATP_BIND_1"/>
    <property type="match status" value="1"/>
</dbReference>
<dbReference type="GO" id="GO:0003678">
    <property type="term" value="F:DNA helicase activity"/>
    <property type="evidence" value="ECO:0007669"/>
    <property type="project" value="UniProtKB-EC"/>
</dbReference>
<sequence length="1193" mass="133226">MRDEELDLALSIGRLSALPCFFQSQVFWRGALDPRLSIEDSARFRHLREFSSAHAWDFCSDPCADHSPPTGTELTVIELGLGLLQRGAWTPCSWMVEQEIASRMERATLGEFTSYPAAAGRLGFEPKQIRMDLFKLALTSGRLGSEVDQDAAELLWATAALQSGEVGSPAERHFYDLVLVPTLGFPLLDYLQFQAELKDLGVDGAIFSRQRTDFSLDTGRGLRLVIEVDGRQHYERDAQQHLDKARDSALKKCGWQIWRVQVTEMDDVPRLRDKLWRILGSVKGGEWGVNLSIAEPREREVMTAVWGATAVARIQFMLLIALQRGVLPSALPWTLHIEEDDTDVAELAIGDFFDWFGRLRGMYGLPDLPDIVIADRGSEDINISIAVSCTNPYFEGAAEHGARAVSRPANKYVDEPSLKFTNREYLSQSPEREVLQLFAQDFFRKSELREGQYEILSRILMGNDAVGLLPTGGGKSLTYQLASLLLPGATLYVAPLKSLLQDQFERLKIDGIDGCGFISSALNTSERTRQESRFAAGKMRMLQVAPERFLMENFRSLLQTYQANFGAITQVVVDECHCVSEWGHDFRPAYLSLSRIVRDRTTRLGSAAPVVALTGTASSIVLDDVRRELGILDSAAIVRANRLDRPELELQFRKIAASEKSRTLAGEVTGFLSAHANTNAGLLVFTQHVNGALGVFDIATKLANTVSVEIGRQVRYFSGERPKAISEAVTSAEWDKQKSQSQRDFINPRGDFFQILVATSAFGMGIDKPSIRKVIHYLSPQSPEAYYQEVGRAARDREPATAVMLFSDERAEITDTILSPETDISEARKLHQSLPRGMPVGDFLTTFFFHANRFTGVAEEVSCASAALNSIKSIFDKGESVVLKYDANKTSTTWNAQGPLEYSLVRLIHLGIVLDYTKDFNAKTFELSVSPHWIDSRKNLESYREYFLRSFEAYVRRYETRRVGPLVQELSSSTTFEEVEVFGIKAIIQYLYSQIERRRRTSTRTMLGLARAGSMDIAEARKQLLFYLQASDKFTNDLEELAKIAPHPKAWSKIARAVEAPAEVDELHGAAVRVLESYPTNAGLLFLSAVSRRNPTAVERDRSKEEFQAALKVVLEQDSADDAAGAAEEALDCCTDFDEGLAHFLKAVYGAWSYKHFGARFALSHAGKSMASRMSIVNEMLIVANQEIPERQV</sequence>
<dbReference type="Pfam" id="PF00271">
    <property type="entry name" value="Helicase_C"/>
    <property type="match status" value="1"/>
</dbReference>
<evidence type="ECO:0000256" key="7">
    <source>
        <dbReference type="ARBA" id="ARBA00023235"/>
    </source>
</evidence>
<keyword evidence="13" id="KW-1185">Reference proteome</keyword>
<keyword evidence="7" id="KW-0413">Isomerase</keyword>
<dbReference type="Pfam" id="PF04480">
    <property type="entry name" value="DUF559"/>
    <property type="match status" value="1"/>
</dbReference>
<evidence type="ECO:0000256" key="6">
    <source>
        <dbReference type="ARBA" id="ARBA00023125"/>
    </source>
</evidence>
<keyword evidence="6" id="KW-0238">DNA-binding</keyword>
<dbReference type="InterPro" id="IPR011545">
    <property type="entry name" value="DEAD/DEAH_box_helicase_dom"/>
</dbReference>
<comment type="caution">
    <text evidence="12">The sequence shown here is derived from an EMBL/GenBank/DDBJ whole genome shotgun (WGS) entry which is preliminary data.</text>
</comment>
<feature type="domain" description="Helicase C-terminal" evidence="11">
    <location>
        <begin position="667"/>
        <end position="838"/>
    </location>
</feature>
<evidence type="ECO:0000256" key="4">
    <source>
        <dbReference type="ARBA" id="ARBA00022806"/>
    </source>
</evidence>
<evidence type="ECO:0000259" key="11">
    <source>
        <dbReference type="PROSITE" id="PS51194"/>
    </source>
</evidence>
<keyword evidence="2" id="KW-0547">Nucleotide-binding</keyword>
<dbReference type="CDD" id="cd17920">
    <property type="entry name" value="DEXHc_RecQ"/>
    <property type="match status" value="1"/>
</dbReference>
<evidence type="ECO:0000259" key="10">
    <source>
        <dbReference type="PROSITE" id="PS51192"/>
    </source>
</evidence>
<evidence type="ECO:0000256" key="8">
    <source>
        <dbReference type="ARBA" id="ARBA00034617"/>
    </source>
</evidence>
<name>A0ABX0MBP2_9BURK</name>
<evidence type="ECO:0000256" key="5">
    <source>
        <dbReference type="ARBA" id="ARBA00022840"/>
    </source>
</evidence>